<dbReference type="Pfam" id="PF18741">
    <property type="entry name" value="MTES_1575"/>
    <property type="match status" value="1"/>
</dbReference>
<reference evidence="2 3" key="1">
    <citation type="submission" date="2019-06" db="EMBL/GenBank/DDBJ databases">
        <title>Sequencing the genomes of 1000 actinobacteria strains.</title>
        <authorList>
            <person name="Klenk H.-P."/>
        </authorList>
    </citation>
    <scope>NUCLEOTIDE SEQUENCE [LARGE SCALE GENOMIC DNA]</scope>
    <source>
        <strain evidence="2 3">DSM 46837</strain>
    </source>
</reference>
<feature type="domain" description="Restriction endonuclease type II-like" evidence="1">
    <location>
        <begin position="206"/>
        <end position="273"/>
    </location>
</feature>
<dbReference type="Gene3D" id="3.40.960.10">
    <property type="entry name" value="VSR Endonuclease"/>
    <property type="match status" value="1"/>
</dbReference>
<dbReference type="AlphaFoldDB" id="A0A543PIK5"/>
<protein>
    <submittedName>
        <fullName evidence="2">Uncharacterized protein DUF559</fullName>
    </submittedName>
</protein>
<evidence type="ECO:0000313" key="2">
    <source>
        <dbReference type="EMBL" id="TQN43916.1"/>
    </source>
</evidence>
<dbReference type="SUPFAM" id="SSF52980">
    <property type="entry name" value="Restriction endonuclease-like"/>
    <property type="match status" value="1"/>
</dbReference>
<name>A0A543PIK5_9ACTN</name>
<sequence>MKRWLRNGALVQLQPGVLALPERADDWTLRARAASRWAGGPVSHVSALVAGGLAAANDGPVHVTVPSARCPRGGCGVVAHRSDRRLVTVRYGTLEAVEPERSLVDAWAWAHTPRRNPRARQEQPIIRRAVIEGVRGRAVHAAAVRRASVRLGPHPGGPALLDLLALIAGGCDSELEIWGVQQVLPRPPAVPPYVQQYRLALPDGRRIKLDAAWPEALVAVELDGAAFHGSREARERDLRRDSALAALGWVVLRFSYARLVADPEGCRREIVAAVLARLAH</sequence>
<organism evidence="2 3">
    <name type="scientific">Blastococcus colisei</name>
    <dbReference type="NCBI Taxonomy" id="1564162"/>
    <lineage>
        <taxon>Bacteria</taxon>
        <taxon>Bacillati</taxon>
        <taxon>Actinomycetota</taxon>
        <taxon>Actinomycetes</taxon>
        <taxon>Geodermatophilales</taxon>
        <taxon>Geodermatophilaceae</taxon>
        <taxon>Blastococcus</taxon>
    </lineage>
</organism>
<dbReference type="InterPro" id="IPR049468">
    <property type="entry name" value="Restrct_endonuc-II-like_dom"/>
</dbReference>
<dbReference type="EMBL" id="VFQE01000001">
    <property type="protein sequence ID" value="TQN43916.1"/>
    <property type="molecule type" value="Genomic_DNA"/>
</dbReference>
<proteinExistence type="predicted"/>
<evidence type="ECO:0000313" key="3">
    <source>
        <dbReference type="Proteomes" id="UP000319865"/>
    </source>
</evidence>
<keyword evidence="3" id="KW-1185">Reference proteome</keyword>
<dbReference type="InterPro" id="IPR011335">
    <property type="entry name" value="Restrct_endonuc-II-like"/>
</dbReference>
<gene>
    <name evidence="2" type="ORF">FHU33_3388</name>
</gene>
<evidence type="ECO:0000259" key="1">
    <source>
        <dbReference type="Pfam" id="PF18741"/>
    </source>
</evidence>
<comment type="caution">
    <text evidence="2">The sequence shown here is derived from an EMBL/GenBank/DDBJ whole genome shotgun (WGS) entry which is preliminary data.</text>
</comment>
<accession>A0A543PIK5</accession>
<dbReference type="Proteomes" id="UP000319865">
    <property type="component" value="Unassembled WGS sequence"/>
</dbReference>